<keyword evidence="1" id="KW-0472">Membrane</keyword>
<name>A0A016TAN4_9BILA</name>
<reference evidence="3" key="1">
    <citation type="journal article" date="2015" name="Nat. Genet.">
        <title>The genome and transcriptome of the zoonotic hookworm Ancylostoma ceylanicum identify infection-specific gene families.</title>
        <authorList>
            <person name="Schwarz E.M."/>
            <person name="Hu Y."/>
            <person name="Antoshechkin I."/>
            <person name="Miller M.M."/>
            <person name="Sternberg P.W."/>
            <person name="Aroian R.V."/>
        </authorList>
    </citation>
    <scope>NUCLEOTIDE SEQUENCE</scope>
    <source>
        <strain evidence="3">HY135</strain>
    </source>
</reference>
<sequence>MYNLKRAKYIALKFTYTTVNGGSLSKRTKKNFCTLAVTTAATTIVAAFFLAIWLRSLGTVKKNKMLFSLTSRLLTQKNDAGSMNCARALSLNSNHVVESEALLLISSIPPDFMIPLPKTYSRSQSSLHHTTTPECWAEPQNVCIGAAAQLSRRAMLCDARMIERSCGT</sequence>
<proteinExistence type="predicted"/>
<comment type="caution">
    <text evidence="2">The sequence shown here is derived from an EMBL/GenBank/DDBJ whole genome shotgun (WGS) entry which is preliminary data.</text>
</comment>
<dbReference type="EMBL" id="JARK01001456">
    <property type="protein sequence ID" value="EYB99740.1"/>
    <property type="molecule type" value="Genomic_DNA"/>
</dbReference>
<dbReference type="AlphaFoldDB" id="A0A016TAN4"/>
<evidence type="ECO:0000313" key="2">
    <source>
        <dbReference type="EMBL" id="EYB99740.1"/>
    </source>
</evidence>
<dbReference type="Proteomes" id="UP000024635">
    <property type="component" value="Unassembled WGS sequence"/>
</dbReference>
<keyword evidence="1" id="KW-0812">Transmembrane</keyword>
<gene>
    <name evidence="2" type="primary">Acey_s0120.g914</name>
    <name evidence="2" type="ORF">Y032_0120g914</name>
</gene>
<keyword evidence="1" id="KW-1133">Transmembrane helix</keyword>
<keyword evidence="3" id="KW-1185">Reference proteome</keyword>
<feature type="transmembrane region" description="Helical" evidence="1">
    <location>
        <begin position="32"/>
        <end position="54"/>
    </location>
</feature>
<accession>A0A016TAN4</accession>
<protein>
    <submittedName>
        <fullName evidence="2">Uncharacterized protein</fullName>
    </submittedName>
</protein>
<organism evidence="2 3">
    <name type="scientific">Ancylostoma ceylanicum</name>
    <dbReference type="NCBI Taxonomy" id="53326"/>
    <lineage>
        <taxon>Eukaryota</taxon>
        <taxon>Metazoa</taxon>
        <taxon>Ecdysozoa</taxon>
        <taxon>Nematoda</taxon>
        <taxon>Chromadorea</taxon>
        <taxon>Rhabditida</taxon>
        <taxon>Rhabditina</taxon>
        <taxon>Rhabditomorpha</taxon>
        <taxon>Strongyloidea</taxon>
        <taxon>Ancylostomatidae</taxon>
        <taxon>Ancylostomatinae</taxon>
        <taxon>Ancylostoma</taxon>
    </lineage>
</organism>
<evidence type="ECO:0000313" key="3">
    <source>
        <dbReference type="Proteomes" id="UP000024635"/>
    </source>
</evidence>
<evidence type="ECO:0000256" key="1">
    <source>
        <dbReference type="SAM" id="Phobius"/>
    </source>
</evidence>